<dbReference type="Proteomes" id="UP001054945">
    <property type="component" value="Unassembled WGS sequence"/>
</dbReference>
<protein>
    <submittedName>
        <fullName evidence="1">Uncharacterized protein</fullName>
    </submittedName>
</protein>
<dbReference type="EMBL" id="BPLR01014206">
    <property type="protein sequence ID" value="GIY67160.1"/>
    <property type="molecule type" value="Genomic_DNA"/>
</dbReference>
<evidence type="ECO:0000313" key="1">
    <source>
        <dbReference type="EMBL" id="GIY67160.1"/>
    </source>
</evidence>
<accession>A0AAV4VB08</accession>
<name>A0AAV4VB08_CAEEX</name>
<reference evidence="1 2" key="1">
    <citation type="submission" date="2021-06" db="EMBL/GenBank/DDBJ databases">
        <title>Caerostris extrusa draft genome.</title>
        <authorList>
            <person name="Kono N."/>
            <person name="Arakawa K."/>
        </authorList>
    </citation>
    <scope>NUCLEOTIDE SEQUENCE [LARGE SCALE GENOMIC DNA]</scope>
</reference>
<keyword evidence="2" id="KW-1185">Reference proteome</keyword>
<evidence type="ECO:0000313" key="2">
    <source>
        <dbReference type="Proteomes" id="UP001054945"/>
    </source>
</evidence>
<sequence length="67" mass="7304">MAASFAAAFRLVPQSVFGSFEDLDVDRHDDQWYVEGAARRVDDVASLLGEHAGRLLCEVLGPIVSNL</sequence>
<gene>
    <name evidence="1" type="ORF">CEXT_753481</name>
</gene>
<organism evidence="1 2">
    <name type="scientific">Caerostris extrusa</name>
    <name type="common">Bark spider</name>
    <name type="synonym">Caerostris bankana</name>
    <dbReference type="NCBI Taxonomy" id="172846"/>
    <lineage>
        <taxon>Eukaryota</taxon>
        <taxon>Metazoa</taxon>
        <taxon>Ecdysozoa</taxon>
        <taxon>Arthropoda</taxon>
        <taxon>Chelicerata</taxon>
        <taxon>Arachnida</taxon>
        <taxon>Araneae</taxon>
        <taxon>Araneomorphae</taxon>
        <taxon>Entelegynae</taxon>
        <taxon>Araneoidea</taxon>
        <taxon>Araneidae</taxon>
        <taxon>Caerostris</taxon>
    </lineage>
</organism>
<dbReference type="AlphaFoldDB" id="A0AAV4VB08"/>
<comment type="caution">
    <text evidence="1">The sequence shown here is derived from an EMBL/GenBank/DDBJ whole genome shotgun (WGS) entry which is preliminary data.</text>
</comment>
<proteinExistence type="predicted"/>